<keyword evidence="4" id="KW-0804">Transcription</keyword>
<evidence type="ECO:0000313" key="8">
    <source>
        <dbReference type="RefSeq" id="XP_027349438.1"/>
    </source>
</evidence>
<keyword evidence="7" id="KW-1185">Reference proteome</keyword>
<accession>A0A8B8L1L6</accession>
<dbReference type="InterPro" id="IPR003340">
    <property type="entry name" value="B3_DNA-bd"/>
</dbReference>
<dbReference type="Pfam" id="PF02362">
    <property type="entry name" value="B3"/>
    <property type="match status" value="1"/>
</dbReference>
<protein>
    <submittedName>
        <fullName evidence="8">Uncharacterized protein LOC113861038</fullName>
    </submittedName>
</protein>
<dbReference type="RefSeq" id="XP_027349438.1">
    <property type="nucleotide sequence ID" value="XM_027493637.1"/>
</dbReference>
<dbReference type="Gene3D" id="2.40.330.10">
    <property type="entry name" value="DNA-binding pseudobarrel domain"/>
    <property type="match status" value="1"/>
</dbReference>
<proteinExistence type="predicted"/>
<dbReference type="AlphaFoldDB" id="A0A8B8L1L6"/>
<dbReference type="KEGG" id="aprc:113861038"/>
<evidence type="ECO:0000256" key="1">
    <source>
        <dbReference type="ARBA" id="ARBA00004123"/>
    </source>
</evidence>
<feature type="domain" description="TF-B3" evidence="6">
    <location>
        <begin position="58"/>
        <end position="136"/>
    </location>
</feature>
<dbReference type="GO" id="GO:0005634">
    <property type="term" value="C:nucleus"/>
    <property type="evidence" value="ECO:0007669"/>
    <property type="project" value="UniProtKB-SubCell"/>
</dbReference>
<keyword evidence="2" id="KW-0805">Transcription regulation</keyword>
<organism evidence="7 8">
    <name type="scientific">Abrus precatorius</name>
    <name type="common">Indian licorice</name>
    <name type="synonym">Glycine abrus</name>
    <dbReference type="NCBI Taxonomy" id="3816"/>
    <lineage>
        <taxon>Eukaryota</taxon>
        <taxon>Viridiplantae</taxon>
        <taxon>Streptophyta</taxon>
        <taxon>Embryophyta</taxon>
        <taxon>Tracheophyta</taxon>
        <taxon>Spermatophyta</taxon>
        <taxon>Magnoliopsida</taxon>
        <taxon>eudicotyledons</taxon>
        <taxon>Gunneridae</taxon>
        <taxon>Pentapetalae</taxon>
        <taxon>rosids</taxon>
        <taxon>fabids</taxon>
        <taxon>Fabales</taxon>
        <taxon>Fabaceae</taxon>
        <taxon>Papilionoideae</taxon>
        <taxon>50 kb inversion clade</taxon>
        <taxon>NPAAA clade</taxon>
        <taxon>indigoferoid/millettioid clade</taxon>
        <taxon>Abreae</taxon>
        <taxon>Abrus</taxon>
    </lineage>
</organism>
<gene>
    <name evidence="8" type="primary">LOC113861038</name>
</gene>
<evidence type="ECO:0000256" key="2">
    <source>
        <dbReference type="ARBA" id="ARBA00023015"/>
    </source>
</evidence>
<evidence type="ECO:0000256" key="5">
    <source>
        <dbReference type="ARBA" id="ARBA00023242"/>
    </source>
</evidence>
<comment type="subcellular location">
    <subcellularLocation>
        <location evidence="1">Nucleus</location>
    </subcellularLocation>
</comment>
<reference evidence="7" key="1">
    <citation type="journal article" date="2019" name="Toxins">
        <title>Detection of Abrin-Like and Prepropulchellin-Like Toxin Genes and Transcripts Using Whole Genome Sequencing and Full-Length Transcript Sequencing of Abrus precatorius.</title>
        <authorList>
            <person name="Hovde B.T."/>
            <person name="Daligault H.E."/>
            <person name="Hanschen E.R."/>
            <person name="Kunde Y.A."/>
            <person name="Johnson M.B."/>
            <person name="Starkenburg S.R."/>
            <person name="Johnson S.L."/>
        </authorList>
    </citation>
    <scope>NUCLEOTIDE SEQUENCE [LARGE SCALE GENOMIC DNA]</scope>
</reference>
<dbReference type="GeneID" id="113861038"/>
<sequence>MYELNGLYFVTFTYVGDKVFHITISNANNVEIEYPYSVPSTVNNEIPFVLMWQRTVSKSLESGRNVLCLPIKYVREVMVPGQSHIILKEEHGLVVKSCVVRVVKNMTRTERYLGARWYDFCKTLNLNEGDKISFWHYGVQDEL</sequence>
<keyword evidence="5" id="KW-0539">Nucleus</keyword>
<evidence type="ECO:0000256" key="3">
    <source>
        <dbReference type="ARBA" id="ARBA00023125"/>
    </source>
</evidence>
<keyword evidence="3" id="KW-0238">DNA-binding</keyword>
<name>A0A8B8L1L6_ABRPR</name>
<dbReference type="InterPro" id="IPR015300">
    <property type="entry name" value="DNA-bd_pseudobarrel_sf"/>
</dbReference>
<dbReference type="GO" id="GO:0003677">
    <property type="term" value="F:DNA binding"/>
    <property type="evidence" value="ECO:0007669"/>
    <property type="project" value="UniProtKB-KW"/>
</dbReference>
<evidence type="ECO:0000256" key="4">
    <source>
        <dbReference type="ARBA" id="ARBA00023163"/>
    </source>
</evidence>
<evidence type="ECO:0000313" key="7">
    <source>
        <dbReference type="Proteomes" id="UP000694853"/>
    </source>
</evidence>
<evidence type="ECO:0000259" key="6">
    <source>
        <dbReference type="Pfam" id="PF02362"/>
    </source>
</evidence>
<reference evidence="8" key="2">
    <citation type="submission" date="2025-08" db="UniProtKB">
        <authorList>
            <consortium name="RefSeq"/>
        </authorList>
    </citation>
    <scope>IDENTIFICATION</scope>
    <source>
        <tissue evidence="8">Young leaves</tissue>
    </source>
</reference>
<dbReference type="Proteomes" id="UP000694853">
    <property type="component" value="Unplaced"/>
</dbReference>
<dbReference type="SUPFAM" id="SSF101936">
    <property type="entry name" value="DNA-binding pseudobarrel domain"/>
    <property type="match status" value="1"/>
</dbReference>